<name>A0A9W9KSI0_9EURO</name>
<proteinExistence type="predicted"/>
<dbReference type="GO" id="GO:0008270">
    <property type="term" value="F:zinc ion binding"/>
    <property type="evidence" value="ECO:0007669"/>
    <property type="project" value="UniProtKB-KW"/>
</dbReference>
<keyword evidence="1" id="KW-0863">Zinc-finger</keyword>
<accession>A0A9W9KSI0</accession>
<keyword evidence="5" id="KW-1185">Reference proteome</keyword>
<dbReference type="PROSITE" id="PS50157">
    <property type="entry name" value="ZINC_FINGER_C2H2_2"/>
    <property type="match status" value="1"/>
</dbReference>
<sequence length="106" mass="11729">MPSAALDMGFLAQIHPSSDQRVTSNSEIDQQSGKTGAPPQEGALKCRWEGCQYVGTFGRSTELKRHVETQHISPNSFKCAVPECGKSYNREDNLNSHVWRVHGSKV</sequence>
<dbReference type="Proteomes" id="UP001149165">
    <property type="component" value="Unassembled WGS sequence"/>
</dbReference>
<dbReference type="EMBL" id="JAPQKH010000001">
    <property type="protein sequence ID" value="KAJ5116748.1"/>
    <property type="molecule type" value="Genomic_DNA"/>
</dbReference>
<keyword evidence="1" id="KW-0479">Metal-binding</keyword>
<dbReference type="OrthoDB" id="654211at2759"/>
<dbReference type="AlphaFoldDB" id="A0A9W9KSI0"/>
<feature type="compositionally biased region" description="Polar residues" evidence="2">
    <location>
        <begin position="15"/>
        <end position="34"/>
    </location>
</feature>
<comment type="caution">
    <text evidence="4">The sequence shown here is derived from an EMBL/GenBank/DDBJ whole genome shotgun (WGS) entry which is preliminary data.</text>
</comment>
<dbReference type="Gene3D" id="3.30.160.60">
    <property type="entry name" value="Classic Zinc Finger"/>
    <property type="match status" value="2"/>
</dbReference>
<dbReference type="Pfam" id="PF00096">
    <property type="entry name" value="zf-C2H2"/>
    <property type="match status" value="1"/>
</dbReference>
<dbReference type="InterPro" id="IPR036236">
    <property type="entry name" value="Znf_C2H2_sf"/>
</dbReference>
<dbReference type="SMART" id="SM00355">
    <property type="entry name" value="ZnF_C2H2"/>
    <property type="match status" value="2"/>
</dbReference>
<keyword evidence="1" id="KW-0862">Zinc</keyword>
<protein>
    <recommendedName>
        <fullName evidence="3">C2H2-type domain-containing protein</fullName>
    </recommendedName>
</protein>
<dbReference type="InterPro" id="IPR013087">
    <property type="entry name" value="Znf_C2H2_type"/>
</dbReference>
<evidence type="ECO:0000256" key="2">
    <source>
        <dbReference type="SAM" id="MobiDB-lite"/>
    </source>
</evidence>
<evidence type="ECO:0000259" key="3">
    <source>
        <dbReference type="PROSITE" id="PS50157"/>
    </source>
</evidence>
<evidence type="ECO:0000313" key="4">
    <source>
        <dbReference type="EMBL" id="KAJ5116748.1"/>
    </source>
</evidence>
<dbReference type="PROSITE" id="PS00028">
    <property type="entry name" value="ZINC_FINGER_C2H2_1"/>
    <property type="match status" value="1"/>
</dbReference>
<dbReference type="SUPFAM" id="SSF57667">
    <property type="entry name" value="beta-beta-alpha zinc fingers"/>
    <property type="match status" value="1"/>
</dbReference>
<gene>
    <name evidence="4" type="ORF">N7456_001096</name>
</gene>
<reference evidence="4" key="2">
    <citation type="journal article" date="2023" name="IMA Fungus">
        <title>Comparative genomic study of the Penicillium genus elucidates a diverse pangenome and 15 lateral gene transfer events.</title>
        <authorList>
            <person name="Petersen C."/>
            <person name="Sorensen T."/>
            <person name="Nielsen M.R."/>
            <person name="Sondergaard T.E."/>
            <person name="Sorensen J.L."/>
            <person name="Fitzpatrick D.A."/>
            <person name="Frisvad J.C."/>
            <person name="Nielsen K.L."/>
        </authorList>
    </citation>
    <scope>NUCLEOTIDE SEQUENCE</scope>
    <source>
        <strain evidence="4">IBT 30069</strain>
    </source>
</reference>
<feature type="domain" description="C2H2-type" evidence="3">
    <location>
        <begin position="77"/>
        <end position="106"/>
    </location>
</feature>
<organism evidence="4 5">
    <name type="scientific">Penicillium angulare</name>
    <dbReference type="NCBI Taxonomy" id="116970"/>
    <lineage>
        <taxon>Eukaryota</taxon>
        <taxon>Fungi</taxon>
        <taxon>Dikarya</taxon>
        <taxon>Ascomycota</taxon>
        <taxon>Pezizomycotina</taxon>
        <taxon>Eurotiomycetes</taxon>
        <taxon>Eurotiomycetidae</taxon>
        <taxon>Eurotiales</taxon>
        <taxon>Aspergillaceae</taxon>
        <taxon>Penicillium</taxon>
    </lineage>
</organism>
<reference evidence="4" key="1">
    <citation type="submission" date="2022-11" db="EMBL/GenBank/DDBJ databases">
        <authorList>
            <person name="Petersen C."/>
        </authorList>
    </citation>
    <scope>NUCLEOTIDE SEQUENCE</scope>
    <source>
        <strain evidence="4">IBT 30069</strain>
    </source>
</reference>
<evidence type="ECO:0000313" key="5">
    <source>
        <dbReference type="Proteomes" id="UP001149165"/>
    </source>
</evidence>
<feature type="region of interest" description="Disordered" evidence="2">
    <location>
        <begin position="1"/>
        <end position="42"/>
    </location>
</feature>
<evidence type="ECO:0000256" key="1">
    <source>
        <dbReference type="PROSITE-ProRule" id="PRU00042"/>
    </source>
</evidence>